<keyword evidence="3" id="KW-0547">Nucleotide-binding</keyword>
<reference evidence="10 11" key="1">
    <citation type="submission" date="2020-08" db="EMBL/GenBank/DDBJ databases">
        <title>Sequencing the genomes of 1000 actinobacteria strains.</title>
        <authorList>
            <person name="Klenk H.-P."/>
        </authorList>
    </citation>
    <scope>NUCLEOTIDE SEQUENCE [LARGE SCALE GENOMIC DNA]</scope>
    <source>
        <strain evidence="10 11">DSM 45886</strain>
    </source>
</reference>
<keyword evidence="11" id="KW-1185">Reference proteome</keyword>
<evidence type="ECO:0000313" key="11">
    <source>
        <dbReference type="Proteomes" id="UP000578819"/>
    </source>
</evidence>
<dbReference type="InterPro" id="IPR017871">
    <property type="entry name" value="ABC_transporter-like_CS"/>
</dbReference>
<feature type="domain" description="ABC transporter" evidence="8">
    <location>
        <begin position="359"/>
        <end position="609"/>
    </location>
</feature>
<dbReference type="RefSeq" id="WP_281384781.1">
    <property type="nucleotide sequence ID" value="NZ_JACHJW010000001.1"/>
</dbReference>
<evidence type="ECO:0000259" key="9">
    <source>
        <dbReference type="PROSITE" id="PS50929"/>
    </source>
</evidence>
<dbReference type="EMBL" id="JACHJW010000001">
    <property type="protein sequence ID" value="MBB4956704.1"/>
    <property type="molecule type" value="Genomic_DNA"/>
</dbReference>
<feature type="transmembrane region" description="Helical" evidence="7">
    <location>
        <begin position="43"/>
        <end position="63"/>
    </location>
</feature>
<evidence type="ECO:0000256" key="4">
    <source>
        <dbReference type="ARBA" id="ARBA00022840"/>
    </source>
</evidence>
<dbReference type="InterPro" id="IPR039421">
    <property type="entry name" value="Type_1_exporter"/>
</dbReference>
<organism evidence="10 11">
    <name type="scientific">Micromonospora polyrhachis</name>
    <dbReference type="NCBI Taxonomy" id="1282883"/>
    <lineage>
        <taxon>Bacteria</taxon>
        <taxon>Bacillati</taxon>
        <taxon>Actinomycetota</taxon>
        <taxon>Actinomycetes</taxon>
        <taxon>Micromonosporales</taxon>
        <taxon>Micromonosporaceae</taxon>
        <taxon>Micromonospora</taxon>
    </lineage>
</organism>
<proteinExistence type="predicted"/>
<evidence type="ECO:0000256" key="3">
    <source>
        <dbReference type="ARBA" id="ARBA00022741"/>
    </source>
</evidence>
<dbReference type="Pfam" id="PF00005">
    <property type="entry name" value="ABC_tran"/>
    <property type="match status" value="1"/>
</dbReference>
<evidence type="ECO:0000256" key="1">
    <source>
        <dbReference type="ARBA" id="ARBA00004651"/>
    </source>
</evidence>
<dbReference type="GO" id="GO:0016887">
    <property type="term" value="F:ATP hydrolysis activity"/>
    <property type="evidence" value="ECO:0007669"/>
    <property type="project" value="InterPro"/>
</dbReference>
<gene>
    <name evidence="10" type="ORF">FHR38_000437</name>
</gene>
<dbReference type="SMART" id="SM00382">
    <property type="entry name" value="AAA"/>
    <property type="match status" value="1"/>
</dbReference>
<dbReference type="PANTHER" id="PTHR43394:SF1">
    <property type="entry name" value="ATP-BINDING CASSETTE SUB-FAMILY B MEMBER 10, MITOCHONDRIAL"/>
    <property type="match status" value="1"/>
</dbReference>
<evidence type="ECO:0000256" key="5">
    <source>
        <dbReference type="ARBA" id="ARBA00022989"/>
    </source>
</evidence>
<name>A0A7W7WMQ3_9ACTN</name>
<dbReference type="PROSITE" id="PS50929">
    <property type="entry name" value="ABC_TM1F"/>
    <property type="match status" value="1"/>
</dbReference>
<feature type="transmembrane region" description="Helical" evidence="7">
    <location>
        <begin position="75"/>
        <end position="94"/>
    </location>
</feature>
<sequence>MSPELVIMDGSAPVTTRLGGRKSLVAATTAARLTWQAAPLATLAYGLVALAAAGVPVATAWLLKLVIDRLTAGGAGLSGLAVLLALAGVTMAMLPRLGDYLRAEIDRAVALVAEDRLYGAVERFVGLVKFEDPVFLDRLRLAQQGAATPAQVVEAGFGLLRGAVTLVGFVGSLSLLSPMITLLVLLTAVPVLAAELALARRRAGVLWQIGPTERREMFYRGLLDSVHAAKEIRLFGVGGFLRGRMLSERRTANRARRRVDQRVLVVQGGLAGLGAVVSGAALIWAIQAARSNQLSVGDVSMVIAAVAGVQSGINALVNAVAQAHEQLLLFDHYVSVVDAEPDLPVPARPVELPLLRDGIEFHDVWFRYGDEHPWVLRGLNLRIPAGMATGMVGLNGAGKSTIVKLLCRFYDPTRGAITWDGVDLRTVDAAQLRQRIGAVFQDFMEYDLTARENVALGDLSVLDDPERLHTAARRAGVHDLLSSLPRGYDTLLTRLFFGESDQGDPETGIRLSGGQWQRVALARAFLRDRGDLMILDEPSAGLDAEAEHELHTRLRQHREGRTSVLVSHRLGAIRAADRIVVVADGTVVEQGGHEVLLAAEGAYARLFRLQAAGYQLDSDPASDPGRVDHQDSITID</sequence>
<keyword evidence="2 7" id="KW-0812">Transmembrane</keyword>
<dbReference type="GO" id="GO:0005524">
    <property type="term" value="F:ATP binding"/>
    <property type="evidence" value="ECO:0007669"/>
    <property type="project" value="UniProtKB-KW"/>
</dbReference>
<evidence type="ECO:0000256" key="7">
    <source>
        <dbReference type="SAM" id="Phobius"/>
    </source>
</evidence>
<dbReference type="InterPro" id="IPR003439">
    <property type="entry name" value="ABC_transporter-like_ATP-bd"/>
</dbReference>
<comment type="subcellular location">
    <subcellularLocation>
        <location evidence="1">Cell membrane</location>
        <topology evidence="1">Multi-pass membrane protein</topology>
    </subcellularLocation>
</comment>
<dbReference type="Proteomes" id="UP000578819">
    <property type="component" value="Unassembled WGS sequence"/>
</dbReference>
<evidence type="ECO:0000259" key="8">
    <source>
        <dbReference type="PROSITE" id="PS50893"/>
    </source>
</evidence>
<dbReference type="Gene3D" id="1.20.1560.10">
    <property type="entry name" value="ABC transporter type 1, transmembrane domain"/>
    <property type="match status" value="1"/>
</dbReference>
<keyword evidence="4 10" id="KW-0067">ATP-binding</keyword>
<dbReference type="PANTHER" id="PTHR43394">
    <property type="entry name" value="ATP-DEPENDENT PERMEASE MDL1, MITOCHONDRIAL"/>
    <property type="match status" value="1"/>
</dbReference>
<dbReference type="SUPFAM" id="SSF90123">
    <property type="entry name" value="ABC transporter transmembrane region"/>
    <property type="match status" value="1"/>
</dbReference>
<dbReference type="GO" id="GO:0005886">
    <property type="term" value="C:plasma membrane"/>
    <property type="evidence" value="ECO:0007669"/>
    <property type="project" value="UniProtKB-SubCell"/>
</dbReference>
<keyword evidence="5 7" id="KW-1133">Transmembrane helix</keyword>
<evidence type="ECO:0000256" key="2">
    <source>
        <dbReference type="ARBA" id="ARBA00022692"/>
    </source>
</evidence>
<keyword evidence="6 7" id="KW-0472">Membrane</keyword>
<evidence type="ECO:0000313" key="10">
    <source>
        <dbReference type="EMBL" id="MBB4956704.1"/>
    </source>
</evidence>
<dbReference type="AlphaFoldDB" id="A0A7W7WMQ3"/>
<dbReference type="PROSITE" id="PS50893">
    <property type="entry name" value="ABC_TRANSPORTER_2"/>
    <property type="match status" value="1"/>
</dbReference>
<dbReference type="Gene3D" id="3.40.50.300">
    <property type="entry name" value="P-loop containing nucleotide triphosphate hydrolases"/>
    <property type="match status" value="1"/>
</dbReference>
<dbReference type="InterPro" id="IPR003593">
    <property type="entry name" value="AAA+_ATPase"/>
</dbReference>
<dbReference type="GO" id="GO:0015421">
    <property type="term" value="F:ABC-type oligopeptide transporter activity"/>
    <property type="evidence" value="ECO:0007669"/>
    <property type="project" value="TreeGrafter"/>
</dbReference>
<comment type="caution">
    <text evidence="10">The sequence shown here is derived from an EMBL/GenBank/DDBJ whole genome shotgun (WGS) entry which is preliminary data.</text>
</comment>
<evidence type="ECO:0000256" key="6">
    <source>
        <dbReference type="ARBA" id="ARBA00023136"/>
    </source>
</evidence>
<dbReference type="SUPFAM" id="SSF52540">
    <property type="entry name" value="P-loop containing nucleoside triphosphate hydrolases"/>
    <property type="match status" value="1"/>
</dbReference>
<feature type="transmembrane region" description="Helical" evidence="7">
    <location>
        <begin position="175"/>
        <end position="198"/>
    </location>
</feature>
<feature type="domain" description="ABC transmembrane type-1" evidence="9">
    <location>
        <begin position="43"/>
        <end position="325"/>
    </location>
</feature>
<protein>
    <submittedName>
        <fullName evidence="10">ATP-binding cassette subfamily B protein</fullName>
    </submittedName>
</protein>
<dbReference type="InterPro" id="IPR036640">
    <property type="entry name" value="ABC1_TM_sf"/>
</dbReference>
<dbReference type="InterPro" id="IPR011527">
    <property type="entry name" value="ABC1_TM_dom"/>
</dbReference>
<dbReference type="InterPro" id="IPR027417">
    <property type="entry name" value="P-loop_NTPase"/>
</dbReference>
<dbReference type="PROSITE" id="PS00211">
    <property type="entry name" value="ABC_TRANSPORTER_1"/>
    <property type="match status" value="1"/>
</dbReference>
<accession>A0A7W7WMQ3</accession>
<feature type="transmembrane region" description="Helical" evidence="7">
    <location>
        <begin position="263"/>
        <end position="286"/>
    </location>
</feature>